<proteinExistence type="inferred from homology"/>
<dbReference type="InterPro" id="IPR011009">
    <property type="entry name" value="Kinase-like_dom_sf"/>
</dbReference>
<dbReference type="GO" id="GO:0005737">
    <property type="term" value="C:cytoplasm"/>
    <property type="evidence" value="ECO:0007669"/>
    <property type="project" value="TreeGrafter"/>
</dbReference>
<evidence type="ECO:0000313" key="8">
    <source>
        <dbReference type="EMBL" id="CCC94408.1"/>
    </source>
</evidence>
<protein>
    <submittedName>
        <fullName evidence="8">Uncharacterized protein TCIL3000_10_11890</fullName>
    </submittedName>
</protein>
<dbReference type="GO" id="GO:0004674">
    <property type="term" value="F:protein serine/threonine kinase activity"/>
    <property type="evidence" value="ECO:0007669"/>
    <property type="project" value="UniProtKB-KW"/>
</dbReference>
<sequence>MSLNLSDAIDERSYKEMEKYTVERIAGQGTFGTVQLARDKTSDMLVAIKKVIQDPRFKNRELQIMQQLTKLRHPNIVSLKNFFFTAGGEGRRSDVYLNVVMEFVPETLHRVCRNYYRRLVNPPLILVRVFMFQLLRSVACLHIPSINICHRDIKPHNVLVDGKTGELKLCDFGSAKKLVPEEPNVAYICSRYYRAPELIFGNQYYTTAVDIWSVGCIFAEMLLGEPIFCGENSAGQLREIVKVLGQPSKEELQKLNGTNMEINTNAKAMAWESVFKQPLPAEVYDLCSKIFKYVPEQRITPMEALCHPLFNELREPGVKLPSGSPLPSHLFQFTPEEIDAMTDSQRQHLLKK</sequence>
<reference evidence="8" key="1">
    <citation type="journal article" date="2012" name="Proc. Natl. Acad. Sci. U.S.A.">
        <title>Antigenic diversity is generated by distinct evolutionary mechanisms in African trypanosome species.</title>
        <authorList>
            <person name="Jackson A.P."/>
            <person name="Berry A."/>
            <person name="Aslett M."/>
            <person name="Allison H.C."/>
            <person name="Burton P."/>
            <person name="Vavrova-Anderson J."/>
            <person name="Brown R."/>
            <person name="Browne H."/>
            <person name="Corton N."/>
            <person name="Hauser H."/>
            <person name="Gamble J."/>
            <person name="Gilderthorp R."/>
            <person name="Marcello L."/>
            <person name="McQuillan J."/>
            <person name="Otto T.D."/>
            <person name="Quail M.A."/>
            <person name="Sanders M.J."/>
            <person name="van Tonder A."/>
            <person name="Ginger M.L."/>
            <person name="Field M.C."/>
            <person name="Barry J.D."/>
            <person name="Hertz-Fowler C."/>
            <person name="Berriman M."/>
        </authorList>
    </citation>
    <scope>NUCLEOTIDE SEQUENCE</scope>
    <source>
        <strain evidence="8">IL3000</strain>
    </source>
</reference>
<keyword evidence="5" id="KW-0418">Kinase</keyword>
<dbReference type="VEuPathDB" id="TriTrypDB:TcIL3000_10_11890"/>
<evidence type="ECO:0000256" key="5">
    <source>
        <dbReference type="ARBA" id="ARBA00022777"/>
    </source>
</evidence>
<dbReference type="InterPro" id="IPR050591">
    <property type="entry name" value="GSK-3"/>
</dbReference>
<dbReference type="SMART" id="SM00220">
    <property type="entry name" value="S_TKc"/>
    <property type="match status" value="1"/>
</dbReference>
<dbReference type="InterPro" id="IPR039192">
    <property type="entry name" value="STKc_GSK3"/>
</dbReference>
<evidence type="ECO:0000256" key="6">
    <source>
        <dbReference type="ARBA" id="ARBA00022840"/>
    </source>
</evidence>
<dbReference type="CDD" id="cd14137">
    <property type="entry name" value="STKc_GSK3"/>
    <property type="match status" value="1"/>
</dbReference>
<dbReference type="Pfam" id="PF00069">
    <property type="entry name" value="Pkinase"/>
    <property type="match status" value="1"/>
</dbReference>
<name>G0UYE1_TRYCI</name>
<organism evidence="8">
    <name type="scientific">Trypanosoma congolense (strain IL3000)</name>
    <dbReference type="NCBI Taxonomy" id="1068625"/>
    <lineage>
        <taxon>Eukaryota</taxon>
        <taxon>Discoba</taxon>
        <taxon>Euglenozoa</taxon>
        <taxon>Kinetoplastea</taxon>
        <taxon>Metakinetoplastina</taxon>
        <taxon>Trypanosomatida</taxon>
        <taxon>Trypanosomatidae</taxon>
        <taxon>Trypanosoma</taxon>
        <taxon>Nannomonas</taxon>
    </lineage>
</organism>
<dbReference type="GO" id="GO:0007165">
    <property type="term" value="P:signal transduction"/>
    <property type="evidence" value="ECO:0007669"/>
    <property type="project" value="TreeGrafter"/>
</dbReference>
<dbReference type="Gene3D" id="1.10.510.10">
    <property type="entry name" value="Transferase(Phosphotransferase) domain 1"/>
    <property type="match status" value="1"/>
</dbReference>
<dbReference type="GO" id="GO:0005524">
    <property type="term" value="F:ATP binding"/>
    <property type="evidence" value="ECO:0007669"/>
    <property type="project" value="UniProtKB-KW"/>
</dbReference>
<dbReference type="FunFam" id="1.10.510.10:FF:000082">
    <property type="entry name" value="Shaggy-related protein kinase kappa"/>
    <property type="match status" value="1"/>
</dbReference>
<keyword evidence="6" id="KW-0067">ATP-binding</keyword>
<dbReference type="InterPro" id="IPR008271">
    <property type="entry name" value="Ser/Thr_kinase_AS"/>
</dbReference>
<evidence type="ECO:0000256" key="4">
    <source>
        <dbReference type="ARBA" id="ARBA00022741"/>
    </source>
</evidence>
<keyword evidence="2" id="KW-0723">Serine/threonine-protein kinase</keyword>
<dbReference type="SUPFAM" id="SSF56112">
    <property type="entry name" value="Protein kinase-like (PK-like)"/>
    <property type="match status" value="1"/>
</dbReference>
<accession>G0UYE1</accession>
<feature type="domain" description="Protein kinase" evidence="7">
    <location>
        <begin position="20"/>
        <end position="310"/>
    </location>
</feature>
<evidence type="ECO:0000256" key="1">
    <source>
        <dbReference type="ARBA" id="ARBA00005527"/>
    </source>
</evidence>
<evidence type="ECO:0000256" key="3">
    <source>
        <dbReference type="ARBA" id="ARBA00022679"/>
    </source>
</evidence>
<evidence type="ECO:0000256" key="2">
    <source>
        <dbReference type="ARBA" id="ARBA00022527"/>
    </source>
</evidence>
<evidence type="ECO:0000259" key="7">
    <source>
        <dbReference type="PROSITE" id="PS50011"/>
    </source>
</evidence>
<gene>
    <name evidence="8" type="ORF">TCIL3000_10_11890</name>
</gene>
<dbReference type="PANTHER" id="PTHR24057">
    <property type="entry name" value="GLYCOGEN SYNTHASE KINASE-3 ALPHA"/>
    <property type="match status" value="1"/>
</dbReference>
<dbReference type="GO" id="GO:0030154">
    <property type="term" value="P:cell differentiation"/>
    <property type="evidence" value="ECO:0007669"/>
    <property type="project" value="TreeGrafter"/>
</dbReference>
<dbReference type="PROSITE" id="PS00108">
    <property type="entry name" value="PROTEIN_KINASE_ST"/>
    <property type="match status" value="1"/>
</dbReference>
<dbReference type="PANTHER" id="PTHR24057:SF0">
    <property type="entry name" value="PROTEIN KINASE SHAGGY-RELATED"/>
    <property type="match status" value="1"/>
</dbReference>
<dbReference type="EMBL" id="HE575323">
    <property type="protein sequence ID" value="CCC94408.1"/>
    <property type="molecule type" value="Genomic_DNA"/>
</dbReference>
<dbReference type="Gene3D" id="3.30.200.20">
    <property type="entry name" value="Phosphorylase Kinase, domain 1"/>
    <property type="match status" value="1"/>
</dbReference>
<dbReference type="AlphaFoldDB" id="G0UYE1"/>
<dbReference type="PROSITE" id="PS50011">
    <property type="entry name" value="PROTEIN_KINASE_DOM"/>
    <property type="match status" value="1"/>
</dbReference>
<dbReference type="GO" id="GO:0005634">
    <property type="term" value="C:nucleus"/>
    <property type="evidence" value="ECO:0007669"/>
    <property type="project" value="TreeGrafter"/>
</dbReference>
<keyword evidence="4" id="KW-0547">Nucleotide-binding</keyword>
<comment type="similarity">
    <text evidence="1">Belongs to the protein kinase superfamily. CMGC Ser/Thr protein kinase family. GSK-3 subfamily.</text>
</comment>
<dbReference type="InterPro" id="IPR000719">
    <property type="entry name" value="Prot_kinase_dom"/>
</dbReference>
<keyword evidence="3" id="KW-0808">Transferase</keyword>